<proteinExistence type="predicted"/>
<protein>
    <recommendedName>
        <fullName evidence="1">ABC-type transport auxiliary lipoprotein component domain-containing protein</fullName>
    </recommendedName>
</protein>
<sequence length="202" mass="22043">MTIVRYLSLAGLAFVLTACSILPEAEPVQIYLLPPASLQPAAGARVERSLRIVRPQASMILDSARIAVTPEGSQISSYKGARWGDTAPALLRDRLVTLFQTDGRFAAVSSDEQHLLVDLDLLGTLSAFQTEYRDGRPEVVIRYDAHLASAGSQRILASRRFEVRQAPRDAQVGAVVEAFGLASERLAREMIDWAAGQARVVR</sequence>
<reference evidence="2 3" key="1">
    <citation type="submission" date="2020-08" db="EMBL/GenBank/DDBJ databases">
        <authorList>
            <person name="Criscuolo A."/>
        </authorList>
    </citation>
    <scope>NUCLEOTIDE SEQUENCE [LARGE SCALE GENOMIC DNA]</scope>
    <source>
        <strain evidence="2">CIP111764</strain>
    </source>
</reference>
<accession>A0A7U7ES83</accession>
<evidence type="ECO:0000259" key="1">
    <source>
        <dbReference type="Pfam" id="PF03886"/>
    </source>
</evidence>
<gene>
    <name evidence="2" type="ORF">PSEWESI4_04497</name>
</gene>
<keyword evidence="3" id="KW-1185">Reference proteome</keyword>
<comment type="caution">
    <text evidence="2">The sequence shown here is derived from an EMBL/GenBank/DDBJ whole genome shotgun (WGS) entry which is preliminary data.</text>
</comment>
<dbReference type="SUPFAM" id="SSF159594">
    <property type="entry name" value="XCC0632-like"/>
    <property type="match status" value="1"/>
</dbReference>
<dbReference type="InterPro" id="IPR005586">
    <property type="entry name" value="ABC_trans_aux"/>
</dbReference>
<dbReference type="PROSITE" id="PS51257">
    <property type="entry name" value="PROKAR_LIPOPROTEIN"/>
    <property type="match status" value="1"/>
</dbReference>
<dbReference type="EMBL" id="CAJFCI010000081">
    <property type="protein sequence ID" value="CAD5110179.1"/>
    <property type="molecule type" value="Genomic_DNA"/>
</dbReference>
<dbReference type="RefSeq" id="WP_187673490.1">
    <property type="nucleotide sequence ID" value="NZ_CAJFCI010000081.1"/>
</dbReference>
<dbReference type="Proteomes" id="UP000583387">
    <property type="component" value="Unassembled WGS sequence"/>
</dbReference>
<organism evidence="2 3">
    <name type="scientific">Zestomonas carbonaria</name>
    <dbReference type="NCBI Taxonomy" id="2762745"/>
    <lineage>
        <taxon>Bacteria</taxon>
        <taxon>Pseudomonadati</taxon>
        <taxon>Pseudomonadota</taxon>
        <taxon>Gammaproteobacteria</taxon>
        <taxon>Pseudomonadales</taxon>
        <taxon>Pseudomonadaceae</taxon>
        <taxon>Zestomonas</taxon>
    </lineage>
</organism>
<dbReference type="Gene3D" id="3.40.50.10610">
    <property type="entry name" value="ABC-type transport auxiliary lipoprotein component"/>
    <property type="match status" value="1"/>
</dbReference>
<name>A0A7U7ES83_9GAMM</name>
<feature type="domain" description="ABC-type transport auxiliary lipoprotein component" evidence="1">
    <location>
        <begin position="31"/>
        <end position="190"/>
    </location>
</feature>
<evidence type="ECO:0000313" key="2">
    <source>
        <dbReference type="EMBL" id="CAD5110179.1"/>
    </source>
</evidence>
<evidence type="ECO:0000313" key="3">
    <source>
        <dbReference type="Proteomes" id="UP000583387"/>
    </source>
</evidence>
<dbReference type="Pfam" id="PF03886">
    <property type="entry name" value="ABC_trans_aux"/>
    <property type="match status" value="1"/>
</dbReference>
<dbReference type="AlphaFoldDB" id="A0A7U7ES83"/>